<evidence type="ECO:0000256" key="3">
    <source>
        <dbReference type="ARBA" id="ARBA00022989"/>
    </source>
</evidence>
<accession>A0A7S0N6T2</accession>
<evidence type="ECO:0008006" key="7">
    <source>
        <dbReference type="Google" id="ProtNLM"/>
    </source>
</evidence>
<keyword evidence="3 5" id="KW-1133">Transmembrane helix</keyword>
<evidence type="ECO:0000256" key="5">
    <source>
        <dbReference type="SAM" id="Phobius"/>
    </source>
</evidence>
<dbReference type="GO" id="GO:0005385">
    <property type="term" value="F:zinc ion transmembrane transporter activity"/>
    <property type="evidence" value="ECO:0007669"/>
    <property type="project" value="TreeGrafter"/>
</dbReference>
<reference evidence="6" key="1">
    <citation type="submission" date="2021-01" db="EMBL/GenBank/DDBJ databases">
        <authorList>
            <person name="Corre E."/>
            <person name="Pelletier E."/>
            <person name="Niang G."/>
            <person name="Scheremetjew M."/>
            <person name="Finn R."/>
            <person name="Kale V."/>
            <person name="Holt S."/>
            <person name="Cochrane G."/>
            <person name="Meng A."/>
            <person name="Brown T."/>
            <person name="Cohen L."/>
        </authorList>
    </citation>
    <scope>NUCLEOTIDE SEQUENCE</scope>
    <source>
        <strain evidence="6">CCMP722</strain>
    </source>
</reference>
<evidence type="ECO:0000256" key="2">
    <source>
        <dbReference type="ARBA" id="ARBA00022692"/>
    </source>
</evidence>
<dbReference type="GO" id="GO:0016020">
    <property type="term" value="C:membrane"/>
    <property type="evidence" value="ECO:0007669"/>
    <property type="project" value="UniProtKB-SubCell"/>
</dbReference>
<keyword evidence="4 5" id="KW-0472">Membrane</keyword>
<dbReference type="InterPro" id="IPR003689">
    <property type="entry name" value="ZIP"/>
</dbReference>
<organism evidence="6">
    <name type="scientific">Pyramimonas obovata</name>
    <dbReference type="NCBI Taxonomy" id="1411642"/>
    <lineage>
        <taxon>Eukaryota</taxon>
        <taxon>Viridiplantae</taxon>
        <taxon>Chlorophyta</taxon>
        <taxon>Pyramimonadophyceae</taxon>
        <taxon>Pyramimonadales</taxon>
        <taxon>Pyramimonadaceae</taxon>
        <taxon>Pyramimonas</taxon>
        <taxon>Pyramimonas incertae sedis</taxon>
    </lineage>
</organism>
<keyword evidence="2 5" id="KW-0812">Transmembrane</keyword>
<feature type="transmembrane region" description="Helical" evidence="5">
    <location>
        <begin position="240"/>
        <end position="260"/>
    </location>
</feature>
<protein>
    <recommendedName>
        <fullName evidence="7">Zinc transporter</fullName>
    </recommendedName>
</protein>
<dbReference type="AlphaFoldDB" id="A0A7S0N6T2"/>
<comment type="subcellular location">
    <subcellularLocation>
        <location evidence="1">Membrane</location>
        <topology evidence="1">Multi-pass membrane protein</topology>
    </subcellularLocation>
</comment>
<feature type="transmembrane region" description="Helical" evidence="5">
    <location>
        <begin position="23"/>
        <end position="45"/>
    </location>
</feature>
<dbReference type="PANTHER" id="PTHR11040">
    <property type="entry name" value="ZINC/IRON TRANSPORTER"/>
    <property type="match status" value="1"/>
</dbReference>
<sequence>MTTLAVLQHDIWMQMKQPSLQTVRLACTIILLAVAVAGICFPLSISHKILKSKRACSAANMLSAGAILSAALTHLLAEAIEDQPQMTRTLCLSTAVSFLFMMVMNALGHISFYNGDDDDRSLLLPDYIAPNLVNPCPELPTLVNTPHMLLAQPLIDAECTNGHAESIMNCPEPSVQPDAVVYAQQSRAHTFPEAHNSEDGGRKAPRQFMVFMWGLTFTVHSFIEGLALGAQRTYSGLLSVWSAIIAHKALAAMVVSLALVTNNCSGVRFAAVAVPFAVATPVGILVGWAVAEQADEHWSSVCSAVGAGTFLYIAAVELMPEAMRSRQHVVLNTFSLVAGFVAMSIAGTLSG</sequence>
<dbReference type="EMBL" id="HBFA01012130">
    <property type="protein sequence ID" value="CAD8660310.1"/>
    <property type="molecule type" value="Transcribed_RNA"/>
</dbReference>
<gene>
    <name evidence="6" type="ORF">POBO1169_LOCUS6312</name>
</gene>
<evidence type="ECO:0000313" key="6">
    <source>
        <dbReference type="EMBL" id="CAD8660310.1"/>
    </source>
</evidence>
<feature type="transmembrane region" description="Helical" evidence="5">
    <location>
        <begin position="208"/>
        <end position="228"/>
    </location>
</feature>
<evidence type="ECO:0000256" key="1">
    <source>
        <dbReference type="ARBA" id="ARBA00004141"/>
    </source>
</evidence>
<evidence type="ECO:0000256" key="4">
    <source>
        <dbReference type="ARBA" id="ARBA00023136"/>
    </source>
</evidence>
<feature type="transmembrane region" description="Helical" evidence="5">
    <location>
        <begin position="92"/>
        <end position="113"/>
    </location>
</feature>
<name>A0A7S0N6T2_9CHLO</name>
<feature type="transmembrane region" description="Helical" evidence="5">
    <location>
        <begin position="57"/>
        <end position="77"/>
    </location>
</feature>
<feature type="transmembrane region" description="Helical" evidence="5">
    <location>
        <begin position="297"/>
        <end position="317"/>
    </location>
</feature>
<dbReference type="PANTHER" id="PTHR11040:SF44">
    <property type="entry name" value="PROTEIN ZNTC-RELATED"/>
    <property type="match status" value="1"/>
</dbReference>
<feature type="transmembrane region" description="Helical" evidence="5">
    <location>
        <begin position="267"/>
        <end position="291"/>
    </location>
</feature>
<feature type="transmembrane region" description="Helical" evidence="5">
    <location>
        <begin position="329"/>
        <end position="349"/>
    </location>
</feature>
<dbReference type="Pfam" id="PF02535">
    <property type="entry name" value="Zip"/>
    <property type="match status" value="1"/>
</dbReference>
<proteinExistence type="predicted"/>